<evidence type="ECO:0000256" key="1">
    <source>
        <dbReference type="SAM" id="SignalP"/>
    </source>
</evidence>
<sequence precursor="true">MRRLCLLLSCLAFSWITSPLFSHDICSTDYVVAMHEYPPYNQMENFLPPPQNLMRVPYLHTPTCPPTAIAP</sequence>
<protein>
    <submittedName>
        <fullName evidence="2">Uncharacterized protein</fullName>
    </submittedName>
</protein>
<evidence type="ECO:0000313" key="3">
    <source>
        <dbReference type="Proteomes" id="UP000318626"/>
    </source>
</evidence>
<organism evidence="2 3">
    <name type="scientific">Bremerella volcania</name>
    <dbReference type="NCBI Taxonomy" id="2527984"/>
    <lineage>
        <taxon>Bacteria</taxon>
        <taxon>Pseudomonadati</taxon>
        <taxon>Planctomycetota</taxon>
        <taxon>Planctomycetia</taxon>
        <taxon>Pirellulales</taxon>
        <taxon>Pirellulaceae</taxon>
        <taxon>Bremerella</taxon>
    </lineage>
</organism>
<proteinExistence type="predicted"/>
<name>A0A518C397_9BACT</name>
<keyword evidence="1" id="KW-0732">Signal</keyword>
<dbReference type="AlphaFoldDB" id="A0A518C397"/>
<gene>
    <name evidence="2" type="ORF">Pan97_06950</name>
</gene>
<accession>A0A518C397</accession>
<feature type="chain" id="PRO_5022191836" evidence="1">
    <location>
        <begin position="23"/>
        <end position="71"/>
    </location>
</feature>
<dbReference type="Proteomes" id="UP000318626">
    <property type="component" value="Chromosome"/>
</dbReference>
<evidence type="ECO:0000313" key="2">
    <source>
        <dbReference type="EMBL" id="QDU73697.1"/>
    </source>
</evidence>
<dbReference type="KEGG" id="bvo:Pan97_06950"/>
<reference evidence="3" key="1">
    <citation type="submission" date="2019-02" db="EMBL/GenBank/DDBJ databases">
        <title>Deep-cultivation of Planctomycetes and their phenomic and genomic characterization uncovers novel biology.</title>
        <authorList>
            <person name="Wiegand S."/>
            <person name="Jogler M."/>
            <person name="Boedeker C."/>
            <person name="Pinto D."/>
            <person name="Vollmers J."/>
            <person name="Rivas-Marin E."/>
            <person name="Kohn T."/>
            <person name="Peeters S.H."/>
            <person name="Heuer A."/>
            <person name="Rast P."/>
            <person name="Oberbeckmann S."/>
            <person name="Bunk B."/>
            <person name="Jeske O."/>
            <person name="Meyerdierks A."/>
            <person name="Storesund J.E."/>
            <person name="Kallscheuer N."/>
            <person name="Luecker S."/>
            <person name="Lage O.M."/>
            <person name="Pohl T."/>
            <person name="Merkel B.J."/>
            <person name="Hornburger P."/>
            <person name="Mueller R.-W."/>
            <person name="Bruemmer F."/>
            <person name="Labrenz M."/>
            <person name="Spormann A.M."/>
            <person name="Op den Camp H."/>
            <person name="Overmann J."/>
            <person name="Amann R."/>
            <person name="Jetten M.S.M."/>
            <person name="Mascher T."/>
            <person name="Medema M.H."/>
            <person name="Devos D.P."/>
            <person name="Kaster A.-K."/>
            <person name="Ovreas L."/>
            <person name="Rohde M."/>
            <person name="Galperin M.Y."/>
            <person name="Jogler C."/>
        </authorList>
    </citation>
    <scope>NUCLEOTIDE SEQUENCE [LARGE SCALE GENOMIC DNA]</scope>
    <source>
        <strain evidence="3">Pan97</strain>
    </source>
</reference>
<dbReference type="EMBL" id="CP036289">
    <property type="protein sequence ID" value="QDU73697.1"/>
    <property type="molecule type" value="Genomic_DNA"/>
</dbReference>
<feature type="signal peptide" evidence="1">
    <location>
        <begin position="1"/>
        <end position="22"/>
    </location>
</feature>
<keyword evidence="3" id="KW-1185">Reference proteome</keyword>